<name>A0A1F7WZV9_9BACT</name>
<feature type="domain" description="SbsA Ig-like" evidence="3">
    <location>
        <begin position="45"/>
        <end position="144"/>
    </location>
</feature>
<feature type="chain" id="PRO_5009533656" description="SbsA Ig-like domain-containing protein" evidence="2">
    <location>
        <begin position="30"/>
        <end position="376"/>
    </location>
</feature>
<dbReference type="STRING" id="1817813.A2008_01035"/>
<sequence length="376" mass="42578">MSEYIKKMIFTASCSFLALVCLASSFIAAAPAYAIEKRPSPGYFSLIKVTPSPQNGQIRSDTIFRAEFDSALDASTVNERFVCLTLNGRPIKTELKYLKNSNTVIIKPSGGLSYDKIYSLVFKTGIRGYDDERLKCAVMYQYSTTADPGRGAVKIISQFPLPGAEIYDPRPTIFVQFDRPLTFNHNENTEDLTEYISLFNNDGLVPSRVRYNRILKRLELFPAIELKSGVLYSAAVSRKARGANNKGLFETYVWQFRAYKPVFYLTSSYPSAADKFIGSYDRIMLTFSEPLDSRTDFEEFIRICDPQGGIINGRYMVYNVKSLIFMPDFAFYPGKYQIKISDQLKSFNANRINGVVTINFSVATDDYNVGEKIRDN</sequence>
<comment type="caution">
    <text evidence="4">The sequence shown here is derived from an EMBL/GenBank/DDBJ whole genome shotgun (WGS) entry which is preliminary data.</text>
</comment>
<feature type="domain" description="SbsA Ig-like" evidence="3">
    <location>
        <begin position="265"/>
        <end position="361"/>
    </location>
</feature>
<protein>
    <recommendedName>
        <fullName evidence="3">SbsA Ig-like domain-containing protein</fullName>
    </recommendedName>
</protein>
<feature type="signal peptide" evidence="2">
    <location>
        <begin position="1"/>
        <end position="29"/>
    </location>
</feature>
<evidence type="ECO:0000313" key="4">
    <source>
        <dbReference type="EMBL" id="OGM07585.1"/>
    </source>
</evidence>
<evidence type="ECO:0000256" key="1">
    <source>
        <dbReference type="ARBA" id="ARBA00022729"/>
    </source>
</evidence>
<evidence type="ECO:0000256" key="2">
    <source>
        <dbReference type="SAM" id="SignalP"/>
    </source>
</evidence>
<keyword evidence="1 2" id="KW-0732">Signal</keyword>
<reference evidence="4 5" key="1">
    <citation type="journal article" date="2016" name="Nat. Commun.">
        <title>Thousands of microbial genomes shed light on interconnected biogeochemical processes in an aquifer system.</title>
        <authorList>
            <person name="Anantharaman K."/>
            <person name="Brown C.T."/>
            <person name="Hug L.A."/>
            <person name="Sharon I."/>
            <person name="Castelle C.J."/>
            <person name="Probst A.J."/>
            <person name="Thomas B.C."/>
            <person name="Singh A."/>
            <person name="Wilkins M.J."/>
            <person name="Karaoz U."/>
            <person name="Brodie E.L."/>
            <person name="Williams K.H."/>
            <person name="Hubbard S.S."/>
            <person name="Banfield J.F."/>
        </authorList>
    </citation>
    <scope>NUCLEOTIDE SEQUENCE [LARGE SCALE GENOMIC DNA]</scope>
</reference>
<dbReference type="Pfam" id="PF13205">
    <property type="entry name" value="Big_5"/>
    <property type="match status" value="2"/>
</dbReference>
<dbReference type="InterPro" id="IPR032812">
    <property type="entry name" value="SbsA_Ig"/>
</dbReference>
<evidence type="ECO:0000313" key="5">
    <source>
        <dbReference type="Proteomes" id="UP000178735"/>
    </source>
</evidence>
<evidence type="ECO:0000259" key="3">
    <source>
        <dbReference type="Pfam" id="PF13205"/>
    </source>
</evidence>
<accession>A0A1F7WZV9</accession>
<dbReference type="EMBL" id="MGFH01000040">
    <property type="protein sequence ID" value="OGM07585.1"/>
    <property type="molecule type" value="Genomic_DNA"/>
</dbReference>
<gene>
    <name evidence="4" type="ORF">A2008_01035</name>
</gene>
<organism evidence="4 5">
    <name type="scientific">Candidatus Wallbacteria bacterium GWC2_49_35</name>
    <dbReference type="NCBI Taxonomy" id="1817813"/>
    <lineage>
        <taxon>Bacteria</taxon>
        <taxon>Candidatus Walliibacteriota</taxon>
    </lineage>
</organism>
<dbReference type="AlphaFoldDB" id="A0A1F7WZV9"/>
<proteinExistence type="predicted"/>
<dbReference type="Proteomes" id="UP000178735">
    <property type="component" value="Unassembled WGS sequence"/>
</dbReference>